<keyword evidence="2" id="KW-0472">Membrane</keyword>
<organism evidence="3 4">
    <name type="scientific">Streptomyces chattanoogensis</name>
    <dbReference type="NCBI Taxonomy" id="66876"/>
    <lineage>
        <taxon>Bacteria</taxon>
        <taxon>Bacillati</taxon>
        <taxon>Actinomycetota</taxon>
        <taxon>Actinomycetes</taxon>
        <taxon>Kitasatosporales</taxon>
        <taxon>Streptomycetaceae</taxon>
        <taxon>Streptomyces</taxon>
    </lineage>
</organism>
<gene>
    <name evidence="3" type="ORF">ADL29_14785</name>
</gene>
<sequence>MGRRARPGGVAHLLIVVALALGVLVMHGLGHPADPAEPSGGGTSARHAAMGQGPRMAPGAVHGPGNGRDGDPVKDAGLLATAKTHGAAPAPAASKPDPGKHHRPGHATDMTSLCLAVLSVWMLAVLCGALLSRFRAWQLGSLARFVAGLRPQLPPPRAPSLLQLSVLRI</sequence>
<accession>A0A0N1JYF1</accession>
<evidence type="ECO:0000313" key="3">
    <source>
        <dbReference type="EMBL" id="KPC63953.1"/>
    </source>
</evidence>
<dbReference type="EMBL" id="LGKG01000113">
    <property type="protein sequence ID" value="KPC63953.1"/>
    <property type="molecule type" value="Genomic_DNA"/>
</dbReference>
<protein>
    <submittedName>
        <fullName evidence="3">Uncharacterized protein</fullName>
    </submittedName>
</protein>
<evidence type="ECO:0000256" key="1">
    <source>
        <dbReference type="SAM" id="MobiDB-lite"/>
    </source>
</evidence>
<comment type="caution">
    <text evidence="3">The sequence shown here is derived from an EMBL/GenBank/DDBJ whole genome shotgun (WGS) entry which is preliminary data.</text>
</comment>
<dbReference type="Proteomes" id="UP000037982">
    <property type="component" value="Unassembled WGS sequence"/>
</dbReference>
<feature type="compositionally biased region" description="Low complexity" evidence="1">
    <location>
        <begin position="80"/>
        <end position="96"/>
    </location>
</feature>
<keyword evidence="2" id="KW-1133">Transmembrane helix</keyword>
<reference evidence="4" key="1">
    <citation type="submission" date="2015-07" db="EMBL/GenBank/DDBJ databases">
        <authorList>
            <person name="Ju K.-S."/>
            <person name="Doroghazi J.R."/>
            <person name="Metcalf W.W."/>
        </authorList>
    </citation>
    <scope>NUCLEOTIDE SEQUENCE [LARGE SCALE GENOMIC DNA]</scope>
    <source>
        <strain evidence="4">NRRL ISP-5002</strain>
    </source>
</reference>
<proteinExistence type="predicted"/>
<feature type="region of interest" description="Disordered" evidence="1">
    <location>
        <begin position="34"/>
        <end position="105"/>
    </location>
</feature>
<keyword evidence="2" id="KW-0812">Transmembrane</keyword>
<dbReference type="PATRIC" id="fig|66876.3.peg.3259"/>
<evidence type="ECO:0000313" key="4">
    <source>
        <dbReference type="Proteomes" id="UP000037982"/>
    </source>
</evidence>
<evidence type="ECO:0000256" key="2">
    <source>
        <dbReference type="SAM" id="Phobius"/>
    </source>
</evidence>
<feature type="transmembrane region" description="Helical" evidence="2">
    <location>
        <begin position="12"/>
        <end position="30"/>
    </location>
</feature>
<feature type="transmembrane region" description="Helical" evidence="2">
    <location>
        <begin position="110"/>
        <end position="131"/>
    </location>
</feature>
<name>A0A0N1JYF1_9ACTN</name>
<keyword evidence="4" id="KW-1185">Reference proteome</keyword>
<dbReference type="AlphaFoldDB" id="A0A0N1JYF1"/>